<dbReference type="RefSeq" id="WP_156621737.1">
    <property type="nucleotide sequence ID" value="NZ_CACRUB010000035.1"/>
</dbReference>
<evidence type="ECO:0000313" key="3">
    <source>
        <dbReference type="EMBL" id="VYU38418.1"/>
    </source>
</evidence>
<feature type="domain" description="Sigma factor regulator C-terminal" evidence="2">
    <location>
        <begin position="214"/>
        <end position="372"/>
    </location>
</feature>
<organism evidence="3">
    <name type="scientific">Flavonifractor plautii</name>
    <name type="common">Fusobacterium plautii</name>
    <dbReference type="NCBI Taxonomy" id="292800"/>
    <lineage>
        <taxon>Bacteria</taxon>
        <taxon>Bacillati</taxon>
        <taxon>Bacillota</taxon>
        <taxon>Clostridia</taxon>
        <taxon>Eubacteriales</taxon>
        <taxon>Oscillospiraceae</taxon>
        <taxon>Flavonifractor</taxon>
    </lineage>
</organism>
<sequence>MTFRELLDKYRAGQASEEERALVEAELEKSEAIADYLAEQVEDALGAAETQAPAGEVRHIQKKVNRRLRRTAVWAACIVLAALLGVRFVVSPLVSSLYYQPNEKGFGTGIEGEPDPEYDAITLDLTALYSLIAPGDTVNSVTAQPEGFGRYTLTYELQDWLTGETEQITGTLDASKNGGWVRSSGSNYALATIDSMSGASRETSSTGQPAADYLAELPATSYVAAWVHFPRDLSPEELFALEERYNWKEGFTFLWAGVRSDEERLPGFVGFTMRGAPINSIAPSGEDYPMFSFYQMYREGSVPSGQLYEQHFLSLLSFAAGRQEAEDTLAWGQDFSAVLDYVEEHGIQVCGALVYAEAPDLVQMWESGDIDGISIATVLPSRYSAEGGQYSW</sequence>
<name>A0A6N3EF66_FLAPL</name>
<dbReference type="AlphaFoldDB" id="A0A6N3EF66"/>
<reference evidence="3" key="1">
    <citation type="submission" date="2019-11" db="EMBL/GenBank/DDBJ databases">
        <authorList>
            <person name="Feng L."/>
        </authorList>
    </citation>
    <scope>NUCLEOTIDE SEQUENCE</scope>
    <source>
        <strain evidence="3">FplautiiLFYP42</strain>
    </source>
</reference>
<gene>
    <name evidence="3" type="primary">yhdL</name>
    <name evidence="3" type="ORF">FPLFYP42_02111</name>
</gene>
<keyword evidence="1" id="KW-1133">Transmembrane helix</keyword>
<dbReference type="Pfam" id="PF13791">
    <property type="entry name" value="Sigma_reg_C"/>
    <property type="match status" value="1"/>
</dbReference>
<evidence type="ECO:0000259" key="2">
    <source>
        <dbReference type="Pfam" id="PF13791"/>
    </source>
</evidence>
<feature type="transmembrane region" description="Helical" evidence="1">
    <location>
        <begin position="71"/>
        <end position="90"/>
    </location>
</feature>
<accession>A0A6N3EF66</accession>
<proteinExistence type="predicted"/>
<evidence type="ECO:0000256" key="1">
    <source>
        <dbReference type="SAM" id="Phobius"/>
    </source>
</evidence>
<keyword evidence="1" id="KW-0472">Membrane</keyword>
<dbReference type="EMBL" id="CACRUB010000035">
    <property type="protein sequence ID" value="VYU38418.1"/>
    <property type="molecule type" value="Genomic_DNA"/>
</dbReference>
<protein>
    <submittedName>
        <fullName evidence="3">Putative anti-sigma-M factor YhdL</fullName>
    </submittedName>
</protein>
<dbReference type="InterPro" id="IPR025672">
    <property type="entry name" value="Sigma_reg_C_dom"/>
</dbReference>
<keyword evidence="1" id="KW-0812">Transmembrane</keyword>